<name>A0A818FZA6_9BILA</name>
<evidence type="ECO:0000313" key="3">
    <source>
        <dbReference type="Proteomes" id="UP000663869"/>
    </source>
</evidence>
<gene>
    <name evidence="1" type="ORF">FME351_LOCUS15544</name>
    <name evidence="2" type="ORF">TSG867_LOCUS26118</name>
</gene>
<protein>
    <submittedName>
        <fullName evidence="1">Uncharacterized protein</fullName>
    </submittedName>
</protein>
<proteinExistence type="predicted"/>
<organism evidence="1 3">
    <name type="scientific">Rotaria socialis</name>
    <dbReference type="NCBI Taxonomy" id="392032"/>
    <lineage>
        <taxon>Eukaryota</taxon>
        <taxon>Metazoa</taxon>
        <taxon>Spiralia</taxon>
        <taxon>Gnathifera</taxon>
        <taxon>Rotifera</taxon>
        <taxon>Eurotatoria</taxon>
        <taxon>Bdelloidea</taxon>
        <taxon>Philodinida</taxon>
        <taxon>Philodinidae</taxon>
        <taxon>Rotaria</taxon>
    </lineage>
</organism>
<evidence type="ECO:0000313" key="2">
    <source>
        <dbReference type="EMBL" id="CAF4573558.1"/>
    </source>
</evidence>
<comment type="caution">
    <text evidence="1">The sequence shown here is derived from an EMBL/GenBank/DDBJ whole genome shotgun (WGS) entry which is preliminary data.</text>
</comment>
<evidence type="ECO:0000313" key="1">
    <source>
        <dbReference type="EMBL" id="CAF3481711.1"/>
    </source>
</evidence>
<reference evidence="1" key="1">
    <citation type="submission" date="2021-02" db="EMBL/GenBank/DDBJ databases">
        <authorList>
            <person name="Nowell W R."/>
        </authorList>
    </citation>
    <scope>NUCLEOTIDE SEQUENCE</scope>
</reference>
<dbReference type="AlphaFoldDB" id="A0A818FZA6"/>
<dbReference type="Proteomes" id="UP000663862">
    <property type="component" value="Unassembled WGS sequence"/>
</dbReference>
<sequence length="268" mass="31033">MTNNSCTRITCMRGKTIQQRNFSQHCSSKHHISFITKQELNDTNKLLSIDLIFNLAAYLREKDLHSNKIRTQTIVQRYEHIDPYTKVKLKLENNENIPANFRIDHIHAAQILASTIKHAPELVPRDGNVLTLRPLRNIVNDISSLAITEAFINRSKGQAIKYFLGHYGINRDMSLLTAFIQTTNGKERSIAKFSKNVFYERVNEFHQKETSPNMSNAIQEVRMDNEHITGACCYEMVAKQFDTIIDRMKLDWNEGTNLRNGKVYQAYK</sequence>
<dbReference type="Proteomes" id="UP000663869">
    <property type="component" value="Unassembled WGS sequence"/>
</dbReference>
<accession>A0A818FZA6</accession>
<dbReference type="EMBL" id="CAJOBQ010002678">
    <property type="protein sequence ID" value="CAF4573558.1"/>
    <property type="molecule type" value="Genomic_DNA"/>
</dbReference>
<dbReference type="EMBL" id="CAJNYU010001927">
    <property type="protein sequence ID" value="CAF3481711.1"/>
    <property type="molecule type" value="Genomic_DNA"/>
</dbReference>